<protein>
    <submittedName>
        <fullName evidence="2">Uncharacterized protein</fullName>
    </submittedName>
</protein>
<feature type="compositionally biased region" description="Basic and acidic residues" evidence="1">
    <location>
        <begin position="116"/>
        <end position="129"/>
    </location>
</feature>
<name>A0A1B6KMW5_9HEMI</name>
<feature type="region of interest" description="Disordered" evidence="1">
    <location>
        <begin position="1"/>
        <end position="153"/>
    </location>
</feature>
<dbReference type="AlphaFoldDB" id="A0A1B6KMW5"/>
<proteinExistence type="predicted"/>
<sequence length="153" mass="16815">RIPADVGPEAVEEMDQPPDTSRSPQESPAARKKKKKLTKKKPKKSSQELTRTGDNNSPGNSLDESLSDSDVELPVKSLRNQVFNKLSSDEDLSNGRRERGADSHTEDESVQSKQVGKNEDKSLSDKENADANSTTTSLKNKIEVSSKNNLGHR</sequence>
<feature type="compositionally biased region" description="Basic residues" evidence="1">
    <location>
        <begin position="30"/>
        <end position="44"/>
    </location>
</feature>
<feature type="compositionally biased region" description="Basic and acidic residues" evidence="1">
    <location>
        <begin position="93"/>
        <end position="107"/>
    </location>
</feature>
<reference evidence="2" key="1">
    <citation type="submission" date="2015-11" db="EMBL/GenBank/DDBJ databases">
        <title>De novo transcriptome assembly of four potential Pierce s Disease insect vectors from Arizona vineyards.</title>
        <authorList>
            <person name="Tassone E.E."/>
        </authorList>
    </citation>
    <scope>NUCLEOTIDE SEQUENCE</scope>
</reference>
<evidence type="ECO:0000256" key="1">
    <source>
        <dbReference type="SAM" id="MobiDB-lite"/>
    </source>
</evidence>
<feature type="compositionally biased region" description="Polar residues" evidence="1">
    <location>
        <begin position="130"/>
        <end position="153"/>
    </location>
</feature>
<accession>A0A1B6KMW5</accession>
<feature type="non-terminal residue" evidence="2">
    <location>
        <position position="153"/>
    </location>
</feature>
<dbReference type="EMBL" id="GEBQ01027200">
    <property type="protein sequence ID" value="JAT12777.1"/>
    <property type="molecule type" value="Transcribed_RNA"/>
</dbReference>
<feature type="compositionally biased region" description="Polar residues" evidence="1">
    <location>
        <begin position="47"/>
        <end position="60"/>
    </location>
</feature>
<evidence type="ECO:0000313" key="2">
    <source>
        <dbReference type="EMBL" id="JAT12777.1"/>
    </source>
</evidence>
<feature type="non-terminal residue" evidence="2">
    <location>
        <position position="1"/>
    </location>
</feature>
<organism evidence="2">
    <name type="scientific">Graphocephala atropunctata</name>
    <dbReference type="NCBI Taxonomy" id="36148"/>
    <lineage>
        <taxon>Eukaryota</taxon>
        <taxon>Metazoa</taxon>
        <taxon>Ecdysozoa</taxon>
        <taxon>Arthropoda</taxon>
        <taxon>Hexapoda</taxon>
        <taxon>Insecta</taxon>
        <taxon>Pterygota</taxon>
        <taxon>Neoptera</taxon>
        <taxon>Paraneoptera</taxon>
        <taxon>Hemiptera</taxon>
        <taxon>Auchenorrhyncha</taxon>
        <taxon>Membracoidea</taxon>
        <taxon>Cicadellidae</taxon>
        <taxon>Cicadellinae</taxon>
        <taxon>Cicadellini</taxon>
        <taxon>Graphocephala</taxon>
    </lineage>
</organism>
<gene>
    <name evidence="2" type="ORF">g.2055</name>
</gene>